<accession>A0ABV6CPZ7</accession>
<keyword evidence="2" id="KW-0808">Transferase</keyword>
<dbReference type="EMBL" id="JBHLWK010000001">
    <property type="protein sequence ID" value="MFC0202801.1"/>
    <property type="molecule type" value="Genomic_DNA"/>
</dbReference>
<name>A0ABV6CPZ7_9SPHN</name>
<feature type="domain" description="Polysaccharide pyruvyl transferase" evidence="1">
    <location>
        <begin position="69"/>
        <end position="196"/>
    </location>
</feature>
<sequence length="337" mass="36886">MRLLRYEPKIPNFGDDLNATLWSTLMPGLFAESPRPTAAEEGFVGIGTIIGIDPGDCRRLHVFSSGAGYTSARRWKDREVQFHCVRGPLTARILGLADDRVLTDGAVLCPRIGRFSESPRAPADTAAAVIPHYETIAFPGWAEAVRLAGFNLVDPREAPEVVISAIRRSRLVLTESLHGAILADAFGIPWRGMAVSGNFSTIKWADWAGSLALKIDIAIVPPPDPLVLFRYGRRPEPFGASLALDPELSLDEFRHRITTQRETSRLKSQAKRLLEALPPARRLLGYNAERTAAALVDLAAQEPFLSAQGKRTALQDEMLSRLDGLARQHGAELTGLL</sequence>
<dbReference type="Pfam" id="PF04230">
    <property type="entry name" value="PS_pyruv_trans"/>
    <property type="match status" value="1"/>
</dbReference>
<reference evidence="2 3" key="1">
    <citation type="submission" date="2024-09" db="EMBL/GenBank/DDBJ databases">
        <authorList>
            <person name="Sun Q."/>
            <person name="Mori K."/>
        </authorList>
    </citation>
    <scope>NUCLEOTIDE SEQUENCE [LARGE SCALE GENOMIC DNA]</scope>
    <source>
        <strain evidence="2 3">CCM 7706</strain>
    </source>
</reference>
<dbReference type="InterPro" id="IPR007345">
    <property type="entry name" value="Polysacch_pyruvyl_Trfase"/>
</dbReference>
<comment type="caution">
    <text evidence="2">The sequence shown here is derived from an EMBL/GenBank/DDBJ whole genome shotgun (WGS) entry which is preliminary data.</text>
</comment>
<evidence type="ECO:0000313" key="3">
    <source>
        <dbReference type="Proteomes" id="UP001589798"/>
    </source>
</evidence>
<evidence type="ECO:0000259" key="1">
    <source>
        <dbReference type="Pfam" id="PF04230"/>
    </source>
</evidence>
<dbReference type="Proteomes" id="UP001589798">
    <property type="component" value="Unassembled WGS sequence"/>
</dbReference>
<organism evidence="2 3">
    <name type="scientific">Novosphingobium soli</name>
    <dbReference type="NCBI Taxonomy" id="574956"/>
    <lineage>
        <taxon>Bacteria</taxon>
        <taxon>Pseudomonadati</taxon>
        <taxon>Pseudomonadota</taxon>
        <taxon>Alphaproteobacteria</taxon>
        <taxon>Sphingomonadales</taxon>
        <taxon>Sphingomonadaceae</taxon>
        <taxon>Novosphingobium</taxon>
    </lineage>
</organism>
<gene>
    <name evidence="2" type="ORF">ACFFJC_00785</name>
</gene>
<dbReference type="GO" id="GO:0016740">
    <property type="term" value="F:transferase activity"/>
    <property type="evidence" value="ECO:0007669"/>
    <property type="project" value="UniProtKB-KW"/>
</dbReference>
<dbReference type="RefSeq" id="WP_379485668.1">
    <property type="nucleotide sequence ID" value="NZ_JBHLWK010000001.1"/>
</dbReference>
<proteinExistence type="predicted"/>
<keyword evidence="3" id="KW-1185">Reference proteome</keyword>
<protein>
    <submittedName>
        <fullName evidence="2">Polysaccharide pyruvyl transferase family protein</fullName>
    </submittedName>
</protein>
<evidence type="ECO:0000313" key="2">
    <source>
        <dbReference type="EMBL" id="MFC0202801.1"/>
    </source>
</evidence>